<evidence type="ECO:0000313" key="2">
    <source>
        <dbReference type="Proteomes" id="UP000250078"/>
    </source>
</evidence>
<sequence length="242" mass="26008">MDNPSIDDLTRSDSDTDALFDSPATRKKKSKDANANTTSSEGSAPSKTRPVESRYSTEEARNAALRKELDSVRNVNKVIEDVVESLQKAKNNMDTVSRTVHNASTLLQTWTRILSQTEHNHRLILNSSWQGATQDLADIENEAIQRQHAAERREIEEQARREAAARKAEAEERRRQEAAAKPGTKGRGRGRGTRGSVTASSSGYVSVGGQGGRGAARGGSTAGSRGGSGIGRGLRGRGRGLG</sequence>
<keyword evidence="2" id="KW-1185">Reference proteome</keyword>
<dbReference type="EMBL" id="KV748251">
    <property type="protein sequence ID" value="OCK88027.1"/>
    <property type="molecule type" value="Genomic_DNA"/>
</dbReference>
<reference evidence="1 2" key="1">
    <citation type="journal article" date="2016" name="Nat. Commun.">
        <title>Ectomycorrhizal ecology is imprinted in the genome of the dominant symbiotic fungus Cenococcum geophilum.</title>
        <authorList>
            <consortium name="DOE Joint Genome Institute"/>
            <person name="Peter M."/>
            <person name="Kohler A."/>
            <person name="Ohm R.A."/>
            <person name="Kuo A."/>
            <person name="Krutzmann J."/>
            <person name="Morin E."/>
            <person name="Arend M."/>
            <person name="Barry K.W."/>
            <person name="Binder M."/>
            <person name="Choi C."/>
            <person name="Clum A."/>
            <person name="Copeland A."/>
            <person name="Grisel N."/>
            <person name="Haridas S."/>
            <person name="Kipfer T."/>
            <person name="LaButti K."/>
            <person name="Lindquist E."/>
            <person name="Lipzen A."/>
            <person name="Maire R."/>
            <person name="Meier B."/>
            <person name="Mihaltcheva S."/>
            <person name="Molinier V."/>
            <person name="Murat C."/>
            <person name="Poggeler S."/>
            <person name="Quandt C.A."/>
            <person name="Sperisen C."/>
            <person name="Tritt A."/>
            <person name="Tisserant E."/>
            <person name="Crous P.W."/>
            <person name="Henrissat B."/>
            <person name="Nehls U."/>
            <person name="Egli S."/>
            <person name="Spatafora J.W."/>
            <person name="Grigoriev I.V."/>
            <person name="Martin F.M."/>
        </authorList>
    </citation>
    <scope>NUCLEOTIDE SEQUENCE [LARGE SCALE GENOMIC DNA]</scope>
    <source>
        <strain evidence="1 2">1.58</strain>
    </source>
</reference>
<name>A0ACC8ENU2_9PEZI</name>
<accession>A0ACC8ENU2</accession>
<evidence type="ECO:0000313" key="1">
    <source>
        <dbReference type="EMBL" id="OCK88027.1"/>
    </source>
</evidence>
<organism evidence="1 2">
    <name type="scientific">Cenococcum geophilum 1.58</name>
    <dbReference type="NCBI Taxonomy" id="794803"/>
    <lineage>
        <taxon>Eukaryota</taxon>
        <taxon>Fungi</taxon>
        <taxon>Dikarya</taxon>
        <taxon>Ascomycota</taxon>
        <taxon>Pezizomycotina</taxon>
        <taxon>Dothideomycetes</taxon>
        <taxon>Pleosporomycetidae</taxon>
        <taxon>Gloniales</taxon>
        <taxon>Gloniaceae</taxon>
        <taxon>Cenococcum</taxon>
    </lineage>
</organism>
<proteinExistence type="predicted"/>
<gene>
    <name evidence="1" type="ORF">K441DRAFT_647424</name>
</gene>
<protein>
    <submittedName>
        <fullName evidence="1">Uncharacterized protein</fullName>
    </submittedName>
</protein>
<dbReference type="Proteomes" id="UP000250078">
    <property type="component" value="Unassembled WGS sequence"/>
</dbReference>